<feature type="domain" description="Multidrug resistance protein MdtA-like barrel-sandwich hybrid" evidence="5">
    <location>
        <begin position="63"/>
        <end position="205"/>
    </location>
</feature>
<feature type="chain" id="PRO_5019537125" evidence="4">
    <location>
        <begin position="29"/>
        <end position="399"/>
    </location>
</feature>
<proteinExistence type="inferred from homology"/>
<keyword evidence="4" id="KW-0732">Signal</keyword>
<gene>
    <name evidence="8" type="ORF">D2T30_06060</name>
</gene>
<feature type="domain" description="Multidrug resistance protein MdtA-like beta-barrel" evidence="6">
    <location>
        <begin position="209"/>
        <end position="292"/>
    </location>
</feature>
<feature type="coiled-coil region" evidence="3">
    <location>
        <begin position="141"/>
        <end position="168"/>
    </location>
</feature>
<dbReference type="InterPro" id="IPR058626">
    <property type="entry name" value="MdtA-like_b-barrel"/>
</dbReference>
<comment type="subcellular location">
    <subcellularLocation>
        <location evidence="1">Cell envelope</location>
    </subcellularLocation>
</comment>
<dbReference type="Gene3D" id="2.40.30.170">
    <property type="match status" value="1"/>
</dbReference>
<dbReference type="EMBL" id="SAUZ01000005">
    <property type="protein sequence ID" value="RWR22507.1"/>
    <property type="molecule type" value="Genomic_DNA"/>
</dbReference>
<evidence type="ECO:0000313" key="9">
    <source>
        <dbReference type="Proteomes" id="UP000284476"/>
    </source>
</evidence>
<evidence type="ECO:0000256" key="1">
    <source>
        <dbReference type="ARBA" id="ARBA00004196"/>
    </source>
</evidence>
<keyword evidence="3" id="KW-0175">Coiled coil</keyword>
<evidence type="ECO:0000256" key="4">
    <source>
        <dbReference type="SAM" id="SignalP"/>
    </source>
</evidence>
<comment type="similarity">
    <text evidence="2">Belongs to the membrane fusion protein (MFP) (TC 8.A.1) family.</text>
</comment>
<dbReference type="RefSeq" id="WP_128208167.1">
    <property type="nucleotide sequence ID" value="NZ_JBHRSO010000039.1"/>
</dbReference>
<dbReference type="Pfam" id="PF25967">
    <property type="entry name" value="RND-MFP_C"/>
    <property type="match status" value="1"/>
</dbReference>
<dbReference type="PANTHER" id="PTHR30158">
    <property type="entry name" value="ACRA/E-RELATED COMPONENT OF DRUG EFFLUX TRANSPORTER"/>
    <property type="match status" value="1"/>
</dbReference>
<dbReference type="AlphaFoldDB" id="A0A443JPU9"/>
<dbReference type="InterPro" id="IPR058627">
    <property type="entry name" value="MdtA-like_C"/>
</dbReference>
<dbReference type="Gene3D" id="2.40.420.20">
    <property type="match status" value="1"/>
</dbReference>
<evidence type="ECO:0000259" key="7">
    <source>
        <dbReference type="Pfam" id="PF25967"/>
    </source>
</evidence>
<dbReference type="GO" id="GO:0005886">
    <property type="term" value="C:plasma membrane"/>
    <property type="evidence" value="ECO:0007669"/>
    <property type="project" value="TreeGrafter"/>
</dbReference>
<feature type="domain" description="Multidrug resistance protein MdtA-like C-terminal permuted SH3" evidence="7">
    <location>
        <begin position="303"/>
        <end position="361"/>
    </location>
</feature>
<evidence type="ECO:0000313" key="8">
    <source>
        <dbReference type="EMBL" id="RWR22507.1"/>
    </source>
</evidence>
<organism evidence="8 9">
    <name type="scientific">Paenirhodobacter populi</name>
    <dbReference type="NCBI Taxonomy" id="2306993"/>
    <lineage>
        <taxon>Bacteria</taxon>
        <taxon>Pseudomonadati</taxon>
        <taxon>Pseudomonadota</taxon>
        <taxon>Alphaproteobacteria</taxon>
        <taxon>Rhodobacterales</taxon>
        <taxon>Rhodobacter group</taxon>
        <taxon>Paenirhodobacter</taxon>
    </lineage>
</organism>
<dbReference type="NCBIfam" id="TIGR01730">
    <property type="entry name" value="RND_mfp"/>
    <property type="match status" value="1"/>
</dbReference>
<protein>
    <submittedName>
        <fullName evidence="8">Efflux RND transporter periplasmic adaptor subunit</fullName>
    </submittedName>
</protein>
<dbReference type="SUPFAM" id="SSF111369">
    <property type="entry name" value="HlyD-like secretion proteins"/>
    <property type="match status" value="1"/>
</dbReference>
<dbReference type="Gene3D" id="1.10.287.470">
    <property type="entry name" value="Helix hairpin bin"/>
    <property type="match status" value="1"/>
</dbReference>
<comment type="caution">
    <text evidence="8">The sequence shown here is derived from an EMBL/GenBank/DDBJ whole genome shotgun (WGS) entry which is preliminary data.</text>
</comment>
<dbReference type="PANTHER" id="PTHR30158:SF3">
    <property type="entry name" value="MULTIDRUG EFFLUX PUMP SUBUNIT ACRA-RELATED"/>
    <property type="match status" value="1"/>
</dbReference>
<evidence type="ECO:0000256" key="3">
    <source>
        <dbReference type="SAM" id="Coils"/>
    </source>
</evidence>
<reference evidence="8 9" key="2">
    <citation type="submission" date="2019-01" db="EMBL/GenBank/DDBJ databases">
        <authorList>
            <person name="Li Y."/>
        </authorList>
    </citation>
    <scope>NUCLEOTIDE SEQUENCE [LARGE SCALE GENOMIC DNA]</scope>
    <source>
        <strain evidence="8 9">SK2B-1</strain>
    </source>
</reference>
<dbReference type="InterPro" id="IPR058625">
    <property type="entry name" value="MdtA-like_BSH"/>
</dbReference>
<evidence type="ECO:0000259" key="5">
    <source>
        <dbReference type="Pfam" id="PF25917"/>
    </source>
</evidence>
<dbReference type="Pfam" id="PF25917">
    <property type="entry name" value="BSH_RND"/>
    <property type="match status" value="1"/>
</dbReference>
<sequence>MTYAARKLIGIGASLCLGLMLSAPVAGAQTAGKQAPVSVGVMAMKRQPVPQGFDLPGRAVAYEQVAVRPRVGGVVTKILYTPGTPVSAGTPLFQLDDAAYVAAVASDAATLATAEANVPVKQAAFDRATRLVNQGATRVDVETAQYELAAAKAELDAARAALDYAKTQLSWTTITSPIEGIPEVQSVSVGDLVTAGQATAMTTVTRLDPIYVDMLEPSMRFLDIRRRIDDGILTPNQRAEATLYLENGEVYTGSGQLVTPSAVVSTSTGTITVRFAFENPDHRIMPGMFLRGFVTLGTMQGFLVPQRATARSSTGELTAFIVDNEDKARQVTLTSTGTYRNNWIVTAGLQEGDRVILDALKSVTAGRAVIPVEAHVDEFGLVQNGAPAPDDSAPATGVN</sequence>
<dbReference type="GO" id="GO:0022857">
    <property type="term" value="F:transmembrane transporter activity"/>
    <property type="evidence" value="ECO:0007669"/>
    <property type="project" value="InterPro"/>
</dbReference>
<dbReference type="GO" id="GO:0046677">
    <property type="term" value="P:response to antibiotic"/>
    <property type="evidence" value="ECO:0007669"/>
    <property type="project" value="TreeGrafter"/>
</dbReference>
<dbReference type="GO" id="GO:0030313">
    <property type="term" value="C:cell envelope"/>
    <property type="evidence" value="ECO:0007669"/>
    <property type="project" value="UniProtKB-SubCell"/>
</dbReference>
<feature type="signal peptide" evidence="4">
    <location>
        <begin position="1"/>
        <end position="28"/>
    </location>
</feature>
<reference evidence="8 9" key="1">
    <citation type="submission" date="2019-01" db="EMBL/GenBank/DDBJ databases">
        <title>Sinorhodobacter populi sp. nov. isolated from the symptomatic bark tissue of Populus euramericana canker.</title>
        <authorList>
            <person name="Xu G."/>
        </authorList>
    </citation>
    <scope>NUCLEOTIDE SEQUENCE [LARGE SCALE GENOMIC DNA]</scope>
    <source>
        <strain evidence="8 9">SK2B-1</strain>
    </source>
</reference>
<evidence type="ECO:0000256" key="2">
    <source>
        <dbReference type="ARBA" id="ARBA00009477"/>
    </source>
</evidence>
<name>A0A443JPU9_9RHOB</name>
<dbReference type="Pfam" id="PF25944">
    <property type="entry name" value="Beta-barrel_RND"/>
    <property type="match status" value="1"/>
</dbReference>
<dbReference type="Proteomes" id="UP000284476">
    <property type="component" value="Unassembled WGS sequence"/>
</dbReference>
<accession>A0A443JPU9</accession>
<dbReference type="Gene3D" id="2.40.50.100">
    <property type="match status" value="1"/>
</dbReference>
<dbReference type="InterPro" id="IPR006143">
    <property type="entry name" value="RND_pump_MFP"/>
</dbReference>
<evidence type="ECO:0000259" key="6">
    <source>
        <dbReference type="Pfam" id="PF25944"/>
    </source>
</evidence>